<reference evidence="2" key="1">
    <citation type="journal article" date="2007" name="Nature">
        <title>The grapevine genome sequence suggests ancestral hexaploidization in major angiosperm phyla.</title>
        <authorList>
            <consortium name="The French-Italian Public Consortium for Grapevine Genome Characterization."/>
            <person name="Jaillon O."/>
            <person name="Aury J.-M."/>
            <person name="Noel B."/>
            <person name="Policriti A."/>
            <person name="Clepet C."/>
            <person name="Casagrande A."/>
            <person name="Choisne N."/>
            <person name="Aubourg S."/>
            <person name="Vitulo N."/>
            <person name="Jubin C."/>
            <person name="Vezzi A."/>
            <person name="Legeai F."/>
            <person name="Hugueney P."/>
            <person name="Dasilva C."/>
            <person name="Horner D."/>
            <person name="Mica E."/>
            <person name="Jublot D."/>
            <person name="Poulain J."/>
            <person name="Bruyere C."/>
            <person name="Billault A."/>
            <person name="Segurens B."/>
            <person name="Gouyvenoux M."/>
            <person name="Ugarte E."/>
            <person name="Cattonaro F."/>
            <person name="Anthouard V."/>
            <person name="Vico V."/>
            <person name="Del Fabbro C."/>
            <person name="Alaux M."/>
            <person name="Di Gaspero G."/>
            <person name="Dumas V."/>
            <person name="Felice N."/>
            <person name="Paillard S."/>
            <person name="Juman I."/>
            <person name="Moroldo M."/>
            <person name="Scalabrin S."/>
            <person name="Canaguier A."/>
            <person name="Le Clainche I."/>
            <person name="Malacrida G."/>
            <person name="Durand E."/>
            <person name="Pesole G."/>
            <person name="Laucou V."/>
            <person name="Chatelet P."/>
            <person name="Merdinoglu D."/>
            <person name="Delledonne M."/>
            <person name="Pezzotti M."/>
            <person name="Lecharny A."/>
            <person name="Scarpelli C."/>
            <person name="Artiguenave F."/>
            <person name="Pe M.E."/>
            <person name="Valle G."/>
            <person name="Morgante M."/>
            <person name="Caboche M."/>
            <person name="Adam-Blondon A.-F."/>
            <person name="Weissenbach J."/>
            <person name="Quetier F."/>
            <person name="Wincker P."/>
        </authorList>
    </citation>
    <scope>NUCLEOTIDE SEQUENCE [LARGE SCALE GENOMIC DNA]</scope>
    <source>
        <strain evidence="2">cv. Pinot noir / PN40024</strain>
    </source>
</reference>
<accession>D7U1E4</accession>
<proteinExistence type="predicted"/>
<keyword evidence="2" id="KW-1185">Reference proteome</keyword>
<dbReference type="InterPro" id="IPR011009">
    <property type="entry name" value="Kinase-like_dom_sf"/>
</dbReference>
<dbReference type="PaxDb" id="29760-VIT_11s0037g00640.t01"/>
<dbReference type="AlphaFoldDB" id="D7U1E4"/>
<evidence type="ECO:0000313" key="1">
    <source>
        <dbReference type="EMBL" id="CBI36560.3"/>
    </source>
</evidence>
<organism evidence="1 2">
    <name type="scientific">Vitis vinifera</name>
    <name type="common">Grape</name>
    <dbReference type="NCBI Taxonomy" id="29760"/>
    <lineage>
        <taxon>Eukaryota</taxon>
        <taxon>Viridiplantae</taxon>
        <taxon>Streptophyta</taxon>
        <taxon>Embryophyta</taxon>
        <taxon>Tracheophyta</taxon>
        <taxon>Spermatophyta</taxon>
        <taxon>Magnoliopsida</taxon>
        <taxon>eudicotyledons</taxon>
        <taxon>Gunneridae</taxon>
        <taxon>Pentapetalae</taxon>
        <taxon>rosids</taxon>
        <taxon>Vitales</taxon>
        <taxon>Vitaceae</taxon>
        <taxon>Viteae</taxon>
        <taxon>Vitis</taxon>
    </lineage>
</organism>
<sequence>MSQTKHLITQQNNNVLLDSEYEAYVSDFGTARLLLIGLHLLALLDTLLQNLLSKGG</sequence>
<dbReference type="InParanoid" id="D7U1E4"/>
<dbReference type="HOGENOM" id="CLU_3018180_0_0_1"/>
<dbReference type="EMBL" id="FN596499">
    <property type="protein sequence ID" value="CBI36560.3"/>
    <property type="molecule type" value="Genomic_DNA"/>
</dbReference>
<dbReference type="SUPFAM" id="SSF56112">
    <property type="entry name" value="Protein kinase-like (PK-like)"/>
    <property type="match status" value="1"/>
</dbReference>
<name>D7U1E4_VITVI</name>
<gene>
    <name evidence="1" type="ordered locus">VIT_11s0037g00640</name>
</gene>
<protein>
    <submittedName>
        <fullName evidence="1">Uncharacterized protein</fullName>
    </submittedName>
</protein>
<evidence type="ECO:0000313" key="2">
    <source>
        <dbReference type="Proteomes" id="UP000009183"/>
    </source>
</evidence>
<dbReference type="Proteomes" id="UP000009183">
    <property type="component" value="Chromosome 11"/>
</dbReference>